<sequence length="258" mass="29395">MPSCSPSSAPTEAPSKPTGVNLFYAIWVEGNEGCRNDGDEPDYMAVNPTEWLSSTMEACCKKYFVGYLYDACMGRYPPDHDDCNVMLFYPDWDGSNKNCLDDGKEPYYMLSNHQYFLSNTREECCEKFYYWDFYTCSGTTPELTHGEFYPDWSGGGSTCLADGNKIPDYMIGNQKWFLSTTLEKCCERHFYWDINDCLGTTAVGTDKWYASYEDQKCVQDCSGAPPCGGVAEPWDQKYTSKEQCCKGQLSWVAKCRFK</sequence>
<name>A0AAD8YC07_9STRA</name>
<organism evidence="1 2">
    <name type="scientific">Skeletonema marinoi</name>
    <dbReference type="NCBI Taxonomy" id="267567"/>
    <lineage>
        <taxon>Eukaryota</taxon>
        <taxon>Sar</taxon>
        <taxon>Stramenopiles</taxon>
        <taxon>Ochrophyta</taxon>
        <taxon>Bacillariophyta</taxon>
        <taxon>Coscinodiscophyceae</taxon>
        <taxon>Thalassiosirophycidae</taxon>
        <taxon>Thalassiosirales</taxon>
        <taxon>Skeletonemataceae</taxon>
        <taxon>Skeletonema</taxon>
        <taxon>Skeletonema marinoi-dohrnii complex</taxon>
    </lineage>
</organism>
<gene>
    <name evidence="1" type="ORF">QTG54_006371</name>
</gene>
<accession>A0AAD8YC07</accession>
<protein>
    <submittedName>
        <fullName evidence="1">DUF285 domain-containing protein</fullName>
    </submittedName>
</protein>
<evidence type="ECO:0000313" key="1">
    <source>
        <dbReference type="EMBL" id="KAK1742774.1"/>
    </source>
</evidence>
<dbReference type="EMBL" id="JATAAI010000010">
    <property type="protein sequence ID" value="KAK1742774.1"/>
    <property type="molecule type" value="Genomic_DNA"/>
</dbReference>
<dbReference type="AlphaFoldDB" id="A0AAD8YC07"/>
<comment type="caution">
    <text evidence="1">The sequence shown here is derived from an EMBL/GenBank/DDBJ whole genome shotgun (WGS) entry which is preliminary data.</text>
</comment>
<reference evidence="1" key="1">
    <citation type="submission" date="2023-06" db="EMBL/GenBank/DDBJ databases">
        <title>Survivors Of The Sea: Transcriptome response of Skeletonema marinoi to long-term dormancy.</title>
        <authorList>
            <person name="Pinder M.I.M."/>
            <person name="Kourtchenko O."/>
            <person name="Robertson E.K."/>
            <person name="Larsson T."/>
            <person name="Maumus F."/>
            <person name="Osuna-Cruz C.M."/>
            <person name="Vancaester E."/>
            <person name="Stenow R."/>
            <person name="Vandepoele K."/>
            <person name="Ploug H."/>
            <person name="Bruchert V."/>
            <person name="Godhe A."/>
            <person name="Topel M."/>
        </authorList>
    </citation>
    <scope>NUCLEOTIDE SEQUENCE</scope>
    <source>
        <strain evidence="1">R05AC</strain>
    </source>
</reference>
<evidence type="ECO:0000313" key="2">
    <source>
        <dbReference type="Proteomes" id="UP001224775"/>
    </source>
</evidence>
<proteinExistence type="predicted"/>
<dbReference type="Proteomes" id="UP001224775">
    <property type="component" value="Unassembled WGS sequence"/>
</dbReference>
<keyword evidence="2" id="KW-1185">Reference proteome</keyword>